<reference evidence="2 3" key="1">
    <citation type="submission" date="2015-06" db="EMBL/GenBank/DDBJ databases">
        <title>Genome sequence of Mycobacterium kumamotonense strain Roo.</title>
        <authorList>
            <person name="Greninger A.L."/>
            <person name="Cunningham G."/>
            <person name="Miller S."/>
        </authorList>
    </citation>
    <scope>NUCLEOTIDE SEQUENCE [LARGE SCALE GENOMIC DNA]</scope>
    <source>
        <strain evidence="2 3">Roo</strain>
    </source>
</reference>
<gene>
    <name evidence="2" type="ORF">ACT18_24635</name>
</gene>
<feature type="non-terminal residue" evidence="2">
    <location>
        <position position="60"/>
    </location>
</feature>
<dbReference type="AlphaFoldDB" id="A0A1B8S902"/>
<name>A0A1B8S902_9MYCO</name>
<dbReference type="EMBL" id="LFOE01000163">
    <property type="protein sequence ID" value="OBY29152.1"/>
    <property type="molecule type" value="Genomic_DNA"/>
</dbReference>
<organism evidence="2 3">
    <name type="scientific">Mycolicibacter kumamotonensis</name>
    <dbReference type="NCBI Taxonomy" id="354243"/>
    <lineage>
        <taxon>Bacteria</taxon>
        <taxon>Bacillati</taxon>
        <taxon>Actinomycetota</taxon>
        <taxon>Actinomycetes</taxon>
        <taxon>Mycobacteriales</taxon>
        <taxon>Mycobacteriaceae</taxon>
        <taxon>Mycolicibacter</taxon>
    </lineage>
</organism>
<dbReference type="Proteomes" id="UP000092668">
    <property type="component" value="Unassembled WGS sequence"/>
</dbReference>
<evidence type="ECO:0000313" key="3">
    <source>
        <dbReference type="Proteomes" id="UP000092668"/>
    </source>
</evidence>
<accession>A0A1B8S902</accession>
<keyword evidence="3" id="KW-1185">Reference proteome</keyword>
<evidence type="ECO:0000256" key="1">
    <source>
        <dbReference type="SAM" id="MobiDB-lite"/>
    </source>
</evidence>
<proteinExistence type="predicted"/>
<evidence type="ECO:0000313" key="2">
    <source>
        <dbReference type="EMBL" id="OBY29152.1"/>
    </source>
</evidence>
<feature type="region of interest" description="Disordered" evidence="1">
    <location>
        <begin position="35"/>
        <end position="60"/>
    </location>
</feature>
<sequence>MTDNTHPKTTAHLLGYGAYLPYHRLARAEIGAALGSHGGRGQRTVASYDEDTTSMGAEAA</sequence>
<protein>
    <recommendedName>
        <fullName evidence="4">Hydroxymethylglutaryl-CoA synthase</fullName>
    </recommendedName>
</protein>
<comment type="caution">
    <text evidence="2">The sequence shown here is derived from an EMBL/GenBank/DDBJ whole genome shotgun (WGS) entry which is preliminary data.</text>
</comment>
<evidence type="ECO:0008006" key="4">
    <source>
        <dbReference type="Google" id="ProtNLM"/>
    </source>
</evidence>